<dbReference type="GO" id="GO:1905502">
    <property type="term" value="F:acetyl-CoA binding"/>
    <property type="evidence" value="ECO:0007669"/>
    <property type="project" value="TreeGrafter"/>
</dbReference>
<dbReference type="PANTHER" id="PTHR13538">
    <property type="entry name" value="N-ACETYLTRANSFERASE 6"/>
    <property type="match status" value="1"/>
</dbReference>
<dbReference type="AlphaFoldDB" id="A0A9Q1HDJ9"/>
<feature type="compositionally biased region" description="Pro residues" evidence="1">
    <location>
        <begin position="96"/>
        <end position="115"/>
    </location>
</feature>
<evidence type="ECO:0000313" key="2">
    <source>
        <dbReference type="EMBL" id="KAJ8045522.1"/>
    </source>
</evidence>
<dbReference type="EMBL" id="JAIZAY010000003">
    <property type="protein sequence ID" value="KAJ8045522.1"/>
    <property type="molecule type" value="Genomic_DNA"/>
</dbReference>
<organism evidence="2 3">
    <name type="scientific">Holothuria leucospilota</name>
    <name type="common">Black long sea cucumber</name>
    <name type="synonym">Mertensiothuria leucospilota</name>
    <dbReference type="NCBI Taxonomy" id="206669"/>
    <lineage>
        <taxon>Eukaryota</taxon>
        <taxon>Metazoa</taxon>
        <taxon>Echinodermata</taxon>
        <taxon>Eleutherozoa</taxon>
        <taxon>Echinozoa</taxon>
        <taxon>Holothuroidea</taxon>
        <taxon>Aspidochirotacea</taxon>
        <taxon>Aspidochirotida</taxon>
        <taxon>Holothuriidae</taxon>
        <taxon>Holothuria</taxon>
    </lineage>
</organism>
<name>A0A9Q1HDJ9_HOLLE</name>
<protein>
    <submittedName>
        <fullName evidence="2">Uncharacterized protein</fullName>
    </submittedName>
</protein>
<feature type="region of interest" description="Disordered" evidence="1">
    <location>
        <begin position="80"/>
        <end position="116"/>
    </location>
</feature>
<comment type="caution">
    <text evidence="2">The sequence shown here is derived from an EMBL/GenBank/DDBJ whole genome shotgun (WGS) entry which is preliminary data.</text>
</comment>
<dbReference type="Proteomes" id="UP001152320">
    <property type="component" value="Chromosome 3"/>
</dbReference>
<dbReference type="SUPFAM" id="SSF55729">
    <property type="entry name" value="Acyl-CoA N-acyltransferases (Nat)"/>
    <property type="match status" value="1"/>
</dbReference>
<reference evidence="2" key="1">
    <citation type="submission" date="2021-10" db="EMBL/GenBank/DDBJ databases">
        <title>Tropical sea cucumber genome reveals ecological adaptation and Cuvierian tubules defense mechanism.</title>
        <authorList>
            <person name="Chen T."/>
        </authorList>
    </citation>
    <scope>NUCLEOTIDE SEQUENCE</scope>
    <source>
        <strain evidence="2">Nanhai2018</strain>
        <tissue evidence="2">Muscle</tissue>
    </source>
</reference>
<sequence>MELAESQALKSGYDTMYLCTYDKQAFYEHLGYQYCKPVNTLGAQMLESCMCSTGGINTPLPCEDLEETCQKPKEECLPNECDVTENNDIDSNTPEPLLPVSPPPPPPPPPPPAKPAPVVYWLTKTLKVM</sequence>
<dbReference type="PANTHER" id="PTHR13538:SF4">
    <property type="entry name" value="N-ALPHA-ACETYLTRANSFERASE 80"/>
    <property type="match status" value="1"/>
</dbReference>
<keyword evidence="3" id="KW-1185">Reference proteome</keyword>
<accession>A0A9Q1HDJ9</accession>
<dbReference type="GO" id="GO:0005737">
    <property type="term" value="C:cytoplasm"/>
    <property type="evidence" value="ECO:0007669"/>
    <property type="project" value="TreeGrafter"/>
</dbReference>
<dbReference type="Gene3D" id="3.40.630.30">
    <property type="match status" value="1"/>
</dbReference>
<proteinExistence type="predicted"/>
<dbReference type="InterPro" id="IPR016181">
    <property type="entry name" value="Acyl_CoA_acyltransferase"/>
</dbReference>
<dbReference type="GO" id="GO:0008080">
    <property type="term" value="F:N-acetyltransferase activity"/>
    <property type="evidence" value="ECO:0007669"/>
    <property type="project" value="InterPro"/>
</dbReference>
<dbReference type="InterPro" id="IPR039840">
    <property type="entry name" value="NAA80"/>
</dbReference>
<dbReference type="OrthoDB" id="329272at2759"/>
<evidence type="ECO:0000313" key="3">
    <source>
        <dbReference type="Proteomes" id="UP001152320"/>
    </source>
</evidence>
<evidence type="ECO:0000256" key="1">
    <source>
        <dbReference type="SAM" id="MobiDB-lite"/>
    </source>
</evidence>
<gene>
    <name evidence="2" type="ORF">HOLleu_08547</name>
</gene>